<keyword evidence="5" id="KW-1185">Reference proteome</keyword>
<dbReference type="InterPro" id="IPR050832">
    <property type="entry name" value="Bact_Acetyltransf"/>
</dbReference>
<reference evidence="5" key="1">
    <citation type="journal article" date="2019" name="Int. J. Syst. Evol. Microbiol.">
        <title>The Global Catalogue of Microorganisms (GCM) 10K type strain sequencing project: providing services to taxonomists for standard genome sequencing and annotation.</title>
        <authorList>
            <consortium name="The Broad Institute Genomics Platform"/>
            <consortium name="The Broad Institute Genome Sequencing Center for Infectious Disease"/>
            <person name="Wu L."/>
            <person name="Ma J."/>
        </authorList>
    </citation>
    <scope>NUCLEOTIDE SEQUENCE [LARGE SCALE GENOMIC DNA]</scope>
    <source>
        <strain evidence="5">JCM 30346</strain>
    </source>
</reference>
<feature type="domain" description="N-acetyltransferase" evidence="3">
    <location>
        <begin position="134"/>
        <end position="277"/>
    </location>
</feature>
<organism evidence="4 5">
    <name type="scientific">Sphaerisporangium aureirubrum</name>
    <dbReference type="NCBI Taxonomy" id="1544736"/>
    <lineage>
        <taxon>Bacteria</taxon>
        <taxon>Bacillati</taxon>
        <taxon>Actinomycetota</taxon>
        <taxon>Actinomycetes</taxon>
        <taxon>Streptosporangiales</taxon>
        <taxon>Streptosporangiaceae</taxon>
        <taxon>Sphaerisporangium</taxon>
    </lineage>
</organism>
<name>A0ABW1N9D5_9ACTN</name>
<evidence type="ECO:0000256" key="2">
    <source>
        <dbReference type="ARBA" id="ARBA00023315"/>
    </source>
</evidence>
<protein>
    <submittedName>
        <fullName evidence="4">GNAT family N-acetyltransferase</fullName>
    </submittedName>
</protein>
<gene>
    <name evidence="4" type="ORF">ACFP1K_02535</name>
</gene>
<evidence type="ECO:0000313" key="4">
    <source>
        <dbReference type="EMBL" id="MFC6080020.1"/>
    </source>
</evidence>
<dbReference type="Pfam" id="PF00583">
    <property type="entry name" value="Acetyltransf_1"/>
    <property type="match status" value="1"/>
</dbReference>
<evidence type="ECO:0000256" key="1">
    <source>
        <dbReference type="ARBA" id="ARBA00022679"/>
    </source>
</evidence>
<dbReference type="PROSITE" id="PS51186">
    <property type="entry name" value="GNAT"/>
    <property type="match status" value="1"/>
</dbReference>
<dbReference type="InterPro" id="IPR016181">
    <property type="entry name" value="Acyl_CoA_acyltransferase"/>
</dbReference>
<dbReference type="CDD" id="cd04301">
    <property type="entry name" value="NAT_SF"/>
    <property type="match status" value="1"/>
</dbReference>
<keyword evidence="2" id="KW-0012">Acyltransferase</keyword>
<dbReference type="PANTHER" id="PTHR43877">
    <property type="entry name" value="AMINOALKYLPHOSPHONATE N-ACETYLTRANSFERASE-RELATED-RELATED"/>
    <property type="match status" value="1"/>
</dbReference>
<evidence type="ECO:0000259" key="3">
    <source>
        <dbReference type="PROSITE" id="PS51186"/>
    </source>
</evidence>
<proteinExistence type="predicted"/>
<dbReference type="Gene3D" id="3.40.630.30">
    <property type="match status" value="1"/>
</dbReference>
<comment type="caution">
    <text evidence="4">The sequence shown here is derived from an EMBL/GenBank/DDBJ whole genome shotgun (WGS) entry which is preliminary data.</text>
</comment>
<dbReference type="RefSeq" id="WP_380746653.1">
    <property type="nucleotide sequence ID" value="NZ_JBHSRF010000002.1"/>
</dbReference>
<dbReference type="EMBL" id="JBHSRF010000002">
    <property type="protein sequence ID" value="MFC6080020.1"/>
    <property type="molecule type" value="Genomic_DNA"/>
</dbReference>
<dbReference type="SUPFAM" id="SSF55729">
    <property type="entry name" value="Acyl-CoA N-acyltransferases (Nat)"/>
    <property type="match status" value="1"/>
</dbReference>
<accession>A0ABW1N9D5</accession>
<keyword evidence="1" id="KW-0808">Transferase</keyword>
<dbReference type="Proteomes" id="UP001596137">
    <property type="component" value="Unassembled WGS sequence"/>
</dbReference>
<sequence length="277" mass="29641">MTWTFATDVDDFPVPADAWLRRDPVRNTVPLTVLRRIRHGLWNDDLLIGWYVAGGEVAGVVVHTPPYPLLLGDIPSAAIPALAEALRDRELDAVNGPREQAEAFTAARGRVPGERVEHRLYRLDTLGAPGAAGGAPRVAGPDDVTAATAWMEAFLAEAEPNTRAGDVRPQVEQRVGQGEYVFWEDGGRAVAMAAFSTPVSGMSRIGPVYTPPELRGRGYGRAVTHAATRAAEDAGADLLLLFTDLANPTSNSIYQALGYRPIADYAAITFTAAGARV</sequence>
<dbReference type="InterPro" id="IPR000182">
    <property type="entry name" value="GNAT_dom"/>
</dbReference>
<evidence type="ECO:0000313" key="5">
    <source>
        <dbReference type="Proteomes" id="UP001596137"/>
    </source>
</evidence>